<keyword evidence="2" id="KW-1185">Reference proteome</keyword>
<protein>
    <submittedName>
        <fullName evidence="1">Uncharacterized protein</fullName>
    </submittedName>
</protein>
<dbReference type="Proteomes" id="UP001177021">
    <property type="component" value="Unassembled WGS sequence"/>
</dbReference>
<accession>A0ACB0K861</accession>
<reference evidence="1" key="1">
    <citation type="submission" date="2023-10" db="EMBL/GenBank/DDBJ databases">
        <authorList>
            <person name="Rodriguez Cubillos JULIANA M."/>
            <person name="De Vega J."/>
        </authorList>
    </citation>
    <scope>NUCLEOTIDE SEQUENCE</scope>
</reference>
<gene>
    <name evidence="1" type="ORF">MILVUS5_LOCUS19995</name>
</gene>
<evidence type="ECO:0000313" key="1">
    <source>
        <dbReference type="EMBL" id="CAJ2652523.1"/>
    </source>
</evidence>
<name>A0ACB0K861_TRIPR</name>
<proteinExistence type="predicted"/>
<organism evidence="1 2">
    <name type="scientific">Trifolium pratense</name>
    <name type="common">Red clover</name>
    <dbReference type="NCBI Taxonomy" id="57577"/>
    <lineage>
        <taxon>Eukaryota</taxon>
        <taxon>Viridiplantae</taxon>
        <taxon>Streptophyta</taxon>
        <taxon>Embryophyta</taxon>
        <taxon>Tracheophyta</taxon>
        <taxon>Spermatophyta</taxon>
        <taxon>Magnoliopsida</taxon>
        <taxon>eudicotyledons</taxon>
        <taxon>Gunneridae</taxon>
        <taxon>Pentapetalae</taxon>
        <taxon>rosids</taxon>
        <taxon>fabids</taxon>
        <taxon>Fabales</taxon>
        <taxon>Fabaceae</taxon>
        <taxon>Papilionoideae</taxon>
        <taxon>50 kb inversion clade</taxon>
        <taxon>NPAAA clade</taxon>
        <taxon>Hologalegina</taxon>
        <taxon>IRL clade</taxon>
        <taxon>Trifolieae</taxon>
        <taxon>Trifolium</taxon>
    </lineage>
</organism>
<sequence>MVAVGPGASDFVTEVSTITKKHAPLNVKNWKDISEDDKENIVSKVLDTFDIDESEHNRDVILETSRRLYRNHRTRLHSHYKKFETNEQALENKPDEVDEDDWAYLVNYFSSPEYKAMSERNKSNKAKQVINHICGRKSFQAISYDARDPETGKEPNFQDLWQMTHMKNSGEWIDGAREVHLKVQEATSEILQDINEDVDEDQIINEAFQSIVGKRTGYCRGLGVGIKPTRGKSSALNQELASEREKRHDIEMKLKEVEAQLQEERDKREEMATQFEETQRQLEERMEKQLEEKLAHIFFRMNPFTAGQFSSVRNNAAYHDHRVESTSNICAQRETMEASTTLRREGRDKVRRFN</sequence>
<dbReference type="EMBL" id="CASHSV030000206">
    <property type="protein sequence ID" value="CAJ2652523.1"/>
    <property type="molecule type" value="Genomic_DNA"/>
</dbReference>
<comment type="caution">
    <text evidence="1">The sequence shown here is derived from an EMBL/GenBank/DDBJ whole genome shotgun (WGS) entry which is preliminary data.</text>
</comment>
<evidence type="ECO:0000313" key="2">
    <source>
        <dbReference type="Proteomes" id="UP001177021"/>
    </source>
</evidence>